<dbReference type="AlphaFoldDB" id="A0AAX4HNM4"/>
<feature type="signal peptide" evidence="1">
    <location>
        <begin position="1"/>
        <end position="17"/>
    </location>
</feature>
<dbReference type="EMBL" id="CP139487">
    <property type="protein sequence ID" value="WPU64881.1"/>
    <property type="molecule type" value="Genomic_DNA"/>
</dbReference>
<feature type="chain" id="PRO_5043410684" evidence="1">
    <location>
        <begin position="18"/>
        <end position="308"/>
    </location>
</feature>
<evidence type="ECO:0000256" key="1">
    <source>
        <dbReference type="SAM" id="SignalP"/>
    </source>
</evidence>
<dbReference type="RefSeq" id="WP_321394527.1">
    <property type="nucleotide sequence ID" value="NZ_CP139487.1"/>
</dbReference>
<evidence type="ECO:0000313" key="2">
    <source>
        <dbReference type="EMBL" id="WPU64881.1"/>
    </source>
</evidence>
<organism evidence="2 3">
    <name type="scientific">Peredibacter starrii</name>
    <dbReference type="NCBI Taxonomy" id="28202"/>
    <lineage>
        <taxon>Bacteria</taxon>
        <taxon>Pseudomonadati</taxon>
        <taxon>Bdellovibrionota</taxon>
        <taxon>Bacteriovoracia</taxon>
        <taxon>Bacteriovoracales</taxon>
        <taxon>Bacteriovoracaceae</taxon>
        <taxon>Peredibacter</taxon>
    </lineage>
</organism>
<gene>
    <name evidence="2" type="ORF">SOO65_19485</name>
</gene>
<dbReference type="Proteomes" id="UP001324634">
    <property type="component" value="Chromosome"/>
</dbReference>
<evidence type="ECO:0000313" key="3">
    <source>
        <dbReference type="Proteomes" id="UP001324634"/>
    </source>
</evidence>
<keyword evidence="1" id="KW-0732">Signal</keyword>
<proteinExistence type="predicted"/>
<accession>A0AAX4HNM4</accession>
<keyword evidence="3" id="KW-1185">Reference proteome</keyword>
<protein>
    <submittedName>
        <fullName evidence="2">Uncharacterized protein</fullName>
    </submittedName>
</protein>
<sequence>MKMFIGLMLLASFNAFAAPSFWNGGEIQLNPRISNYQGLDIAEFDESFSQTTSELRDNYIRQAMYLMERGAMGMEAMEMVLQFDDRVYDRRQVAKAGMGETLANYVRSGLELLNDAYENEGGVRRLDWSVNASKYDLQLMWGVRPGSGVYTVLRVSNKETGISRSFASRGSVLNLNVVGYALASQVFNSVHKTTFPLKMKIGYENLVISGVRTFPTNGNVQYRYMLQQVAAYCSARGERLATVKELTTLFGLGAYHGGVNMGLKTEWAATDYSGYSVVSAMWPMGNSGMLVNLPYNYTMTYMCVKSVK</sequence>
<dbReference type="KEGG" id="psti:SOO65_19485"/>
<name>A0AAX4HNM4_9BACT</name>
<reference evidence="2 3" key="1">
    <citation type="submission" date="2023-11" db="EMBL/GenBank/DDBJ databases">
        <title>Peredibacter starrii A3.12.</title>
        <authorList>
            <person name="Mitchell R.J."/>
        </authorList>
    </citation>
    <scope>NUCLEOTIDE SEQUENCE [LARGE SCALE GENOMIC DNA]</scope>
    <source>
        <strain evidence="2 3">A3.12</strain>
    </source>
</reference>